<evidence type="ECO:0000256" key="2">
    <source>
        <dbReference type="SAM" id="MobiDB-lite"/>
    </source>
</evidence>
<comment type="caution">
    <text evidence="4">The sequence shown here is derived from an EMBL/GenBank/DDBJ whole genome shotgun (WGS) entry which is preliminary data.</text>
</comment>
<dbReference type="Gene3D" id="3.40.50.300">
    <property type="entry name" value="P-loop containing nucleotide triphosphate hydrolases"/>
    <property type="match status" value="1"/>
</dbReference>
<dbReference type="AlphaFoldDB" id="A0A8H5CVI4"/>
<feature type="region of interest" description="Disordered" evidence="2">
    <location>
        <begin position="1"/>
        <end position="45"/>
    </location>
</feature>
<dbReference type="PANTHER" id="PTHR10039">
    <property type="entry name" value="AMELOGENIN"/>
    <property type="match status" value="1"/>
</dbReference>
<evidence type="ECO:0000256" key="1">
    <source>
        <dbReference type="ARBA" id="ARBA00022737"/>
    </source>
</evidence>
<protein>
    <recommendedName>
        <fullName evidence="3">Nephrocystin 3-like N-terminal domain-containing protein</fullName>
    </recommendedName>
</protein>
<dbReference type="SUPFAM" id="SSF52540">
    <property type="entry name" value="P-loop containing nucleoside triphosphate hydrolases"/>
    <property type="match status" value="1"/>
</dbReference>
<evidence type="ECO:0000313" key="5">
    <source>
        <dbReference type="Proteomes" id="UP000559027"/>
    </source>
</evidence>
<evidence type="ECO:0000313" key="4">
    <source>
        <dbReference type="EMBL" id="KAF5348816.1"/>
    </source>
</evidence>
<dbReference type="Pfam" id="PF24883">
    <property type="entry name" value="NPHP3_N"/>
    <property type="match status" value="1"/>
</dbReference>
<proteinExistence type="predicted"/>
<keyword evidence="1" id="KW-0677">Repeat</keyword>
<evidence type="ECO:0000259" key="3">
    <source>
        <dbReference type="Pfam" id="PF24883"/>
    </source>
</evidence>
<dbReference type="OrthoDB" id="3269932at2759"/>
<name>A0A8H5CVI4_9AGAR</name>
<dbReference type="InterPro" id="IPR027417">
    <property type="entry name" value="P-loop_NTPase"/>
</dbReference>
<feature type="compositionally biased region" description="Polar residues" evidence="2">
    <location>
        <begin position="9"/>
        <end position="23"/>
    </location>
</feature>
<feature type="domain" description="Nephrocystin 3-like N-terminal" evidence="3">
    <location>
        <begin position="82"/>
        <end position="230"/>
    </location>
</feature>
<gene>
    <name evidence="4" type="ORF">D9756_009865</name>
</gene>
<dbReference type="InterPro" id="IPR056884">
    <property type="entry name" value="NPHP3-like_N"/>
</dbReference>
<dbReference type="EMBL" id="JAACJO010000018">
    <property type="protein sequence ID" value="KAF5348816.1"/>
    <property type="molecule type" value="Genomic_DNA"/>
</dbReference>
<reference evidence="4 5" key="1">
    <citation type="journal article" date="2020" name="ISME J.">
        <title>Uncovering the hidden diversity of litter-decomposition mechanisms in mushroom-forming fungi.</title>
        <authorList>
            <person name="Floudas D."/>
            <person name="Bentzer J."/>
            <person name="Ahren D."/>
            <person name="Johansson T."/>
            <person name="Persson P."/>
            <person name="Tunlid A."/>
        </authorList>
    </citation>
    <scope>NUCLEOTIDE SEQUENCE [LARGE SCALE GENOMIC DNA]</scope>
    <source>
        <strain evidence="4 5">CBS 146.42</strain>
    </source>
</reference>
<keyword evidence="5" id="KW-1185">Reference proteome</keyword>
<dbReference type="Proteomes" id="UP000559027">
    <property type="component" value="Unassembled WGS sequence"/>
</dbReference>
<organism evidence="4 5">
    <name type="scientific">Leucocoprinus leucothites</name>
    <dbReference type="NCBI Taxonomy" id="201217"/>
    <lineage>
        <taxon>Eukaryota</taxon>
        <taxon>Fungi</taxon>
        <taxon>Dikarya</taxon>
        <taxon>Basidiomycota</taxon>
        <taxon>Agaricomycotina</taxon>
        <taxon>Agaricomycetes</taxon>
        <taxon>Agaricomycetidae</taxon>
        <taxon>Agaricales</taxon>
        <taxon>Agaricineae</taxon>
        <taxon>Agaricaceae</taxon>
        <taxon>Leucocoprinus</taxon>
    </lineage>
</organism>
<sequence>MSLEEVETAHSSEVTTGSYTADTSVDLEGSETSSGKPSADLRRGLLGSPVTEQARNSILHHYYPPCHYLERLRRWGAKNTINAKRISWVCGPAGIGKSALAHSFADSLGPKLGAFFCFSEINHTNNPSHFFPSISYQLSLRIKPYAASVDEIVQQNPVVYGKPLSQQFHELFVRPLRDTEDKEWFLDEPIVIIDGLEECADERAQENIIKIIAQSVRERSTPFRWLFLGRPEPQLLNTFDIPNILSYTFQLELSISRQFDHEIGSFLVDELRKIGQKHGLPQSWPSEQDIRTLLDLSAGLPIYASAAIQFIDKSTMHTPDENLRTILRLPRYLSQSIRGHHLRGLYQLYTLVMERIPLDLLPSAQRILLAGCLRMITLSGQRLLSFLSLSESQFQSACAALSPVIQVADDCSITFFHSSLLDFVSDTAFSGDFCVLASPALTFREELLRRLNETLSAGLMGNETSTAVDSAQPRAYQDIVNGFCKLLYLLPLDDQFASVLRDFNFHKLCMFGELTIDFGGLPLRAVDIIVTKMPDSLRNKIVHPIRDRSSISYGIDRAYSTRRPAHPASSYILGRGDKKAFFWCNHDSASYTVIPYPKHRILKYLAQAVA</sequence>
<accession>A0A8H5CVI4</accession>